<dbReference type="EMBL" id="CP015518">
    <property type="protein sequence ID" value="APG26018.1"/>
    <property type="molecule type" value="Genomic_DNA"/>
</dbReference>
<keyword evidence="12" id="KW-1185">Reference proteome</keyword>
<comment type="caution">
    <text evidence="9">Lacks conserved residue(s) required for the propagation of feature annotation.</text>
</comment>
<feature type="binding site" evidence="9">
    <location>
        <position position="348"/>
    </location>
    <ligand>
        <name>phosphoenolpyruvate</name>
        <dbReference type="ChEBI" id="CHEBI:58702"/>
    </ligand>
</feature>
<dbReference type="Pfam" id="PF00275">
    <property type="entry name" value="EPSP_synthase"/>
    <property type="match status" value="1"/>
</dbReference>
<dbReference type="EC" id="2.5.1.19" evidence="9"/>
<evidence type="ECO:0000256" key="1">
    <source>
        <dbReference type="ARBA" id="ARBA00002174"/>
    </source>
</evidence>
<dbReference type="GO" id="GO:0009073">
    <property type="term" value="P:aromatic amino acid family biosynthetic process"/>
    <property type="evidence" value="ECO:0007669"/>
    <property type="project" value="UniProtKB-KW"/>
</dbReference>
<comment type="function">
    <text evidence="1 9">Catalyzes the transfer of the enolpyruvyl moiety of phosphoenolpyruvate (PEP) to the 5-hydroxyl of shikimate-3-phosphate (S3P) to produce enolpyruvyl shikimate-3-phosphate and inorganic phosphate.</text>
</comment>
<dbReference type="UniPathway" id="UPA00053">
    <property type="reaction ID" value="UER00089"/>
</dbReference>
<dbReference type="HAMAP" id="MF_00210">
    <property type="entry name" value="EPSP_synth"/>
    <property type="match status" value="1"/>
</dbReference>
<feature type="binding site" evidence="9">
    <location>
        <position position="171"/>
    </location>
    <ligand>
        <name>phosphoenolpyruvate</name>
        <dbReference type="ChEBI" id="CHEBI:58702"/>
    </ligand>
</feature>
<evidence type="ECO:0000256" key="9">
    <source>
        <dbReference type="HAMAP-Rule" id="MF_00210"/>
    </source>
</evidence>
<accession>A0A1L3GK27</accession>
<dbReference type="RefSeq" id="WP_072287857.1">
    <property type="nucleotide sequence ID" value="NZ_CP015518.1"/>
</dbReference>
<dbReference type="Proteomes" id="UP000182264">
    <property type="component" value="Chromosome"/>
</dbReference>
<feature type="binding site" evidence="9">
    <location>
        <position position="96"/>
    </location>
    <ligand>
        <name>phosphoenolpyruvate</name>
        <dbReference type="ChEBI" id="CHEBI:58702"/>
    </ligand>
</feature>
<sequence>MRDLQVIRPGGRLRGEIQVPGDKSISHRAVMLGALGKGETVVRGLLRGEDNLATLEAFRGMGVEVLDEPGDVLRIRGRGLNGLQEPQDVIDCGNSGTTMRLMTGLLAGQRFFSVLTGDRFLRKRPMKRVVVPLTGMGARILGRAGGEFAPLALKGSPLTGITHQSAVASAQVKSALMLAGLYADGPTTIREPHVSRDHSERMLRWFGADVRPFDGGVTLYPGRALQGREVTVPGDISSAAFFMVAALIVPGSELIIRQVGVNPTRSGIIDILRAMGGQIELLDQRECSGEPVADILVRASDLKGVEIGGALVPRAIDEFPVISVAACFAEGRTVIRDARELRVKETDRIASMCSQLEALGAQVEARDDGMVIDGGSELGAAQVSALGDHRIGMSMAVAALRARGSVTISETACTATSFPGFWELFDASREV</sequence>
<feature type="binding site" evidence="9">
    <location>
        <position position="317"/>
    </location>
    <ligand>
        <name>3-phosphoshikimate</name>
        <dbReference type="ChEBI" id="CHEBI:145989"/>
    </ligand>
</feature>
<feature type="binding site" evidence="9">
    <location>
        <position position="169"/>
    </location>
    <ligand>
        <name>3-phosphoshikimate</name>
        <dbReference type="ChEBI" id="CHEBI:145989"/>
    </ligand>
</feature>
<dbReference type="InterPro" id="IPR023193">
    <property type="entry name" value="EPSP_synthase_CS"/>
</dbReference>
<dbReference type="PROSITE" id="PS00885">
    <property type="entry name" value="EPSP_SYNTHASE_2"/>
    <property type="match status" value="1"/>
</dbReference>
<dbReference type="PANTHER" id="PTHR21090">
    <property type="entry name" value="AROM/DEHYDROQUINATE SYNTHASE"/>
    <property type="match status" value="1"/>
</dbReference>
<feature type="binding site" evidence="9">
    <location>
        <position position="171"/>
    </location>
    <ligand>
        <name>3-phosphoshikimate</name>
        <dbReference type="ChEBI" id="CHEBI:145989"/>
    </ligand>
</feature>
<proteinExistence type="inferred from homology"/>
<dbReference type="AlphaFoldDB" id="A0A1L3GK27"/>
<evidence type="ECO:0000256" key="7">
    <source>
        <dbReference type="ARBA" id="ARBA00023141"/>
    </source>
</evidence>
<protein>
    <recommendedName>
        <fullName evidence="9">3-phosphoshikimate 1-carboxyvinyltransferase</fullName>
        <ecNumber evidence="9">2.5.1.19</ecNumber>
    </recommendedName>
    <alternativeName>
        <fullName evidence="9">5-enolpyruvylshikimate-3-phosphate synthase</fullName>
        <shortName evidence="9">EPSP synthase</shortName>
        <shortName evidence="9">EPSPS</shortName>
    </alternativeName>
</protein>
<comment type="subunit">
    <text evidence="9">Monomer.</text>
</comment>
<feature type="binding site" evidence="9">
    <location>
        <position position="390"/>
    </location>
    <ligand>
        <name>phosphoenolpyruvate</name>
        <dbReference type="ChEBI" id="CHEBI:58702"/>
    </ligand>
</feature>
<dbReference type="FunFam" id="3.65.10.10:FF:000006">
    <property type="entry name" value="3-phosphoshikimate 1-carboxyvinyltransferase"/>
    <property type="match status" value="1"/>
</dbReference>
<evidence type="ECO:0000259" key="10">
    <source>
        <dbReference type="Pfam" id="PF00275"/>
    </source>
</evidence>
<dbReference type="PIRSF" id="PIRSF000505">
    <property type="entry name" value="EPSPS"/>
    <property type="match status" value="1"/>
</dbReference>
<dbReference type="FunFam" id="3.65.10.10:FF:000005">
    <property type="entry name" value="3-phosphoshikimate 1-carboxyvinyltransferase"/>
    <property type="match status" value="1"/>
</dbReference>
<organism evidence="11 12">
    <name type="scientific">Syntrophotalea acetylenica</name>
    <name type="common">Pelobacter acetylenicus</name>
    <dbReference type="NCBI Taxonomy" id="29542"/>
    <lineage>
        <taxon>Bacteria</taxon>
        <taxon>Pseudomonadati</taxon>
        <taxon>Thermodesulfobacteriota</taxon>
        <taxon>Desulfuromonadia</taxon>
        <taxon>Desulfuromonadales</taxon>
        <taxon>Syntrophotaleaceae</taxon>
        <taxon>Syntrophotalea</taxon>
    </lineage>
</organism>
<comment type="subcellular location">
    <subcellularLocation>
        <location evidence="9">Cytoplasm</location>
    </subcellularLocation>
</comment>
<comment type="catalytic activity">
    <reaction evidence="8">
        <text>3-phosphoshikimate + phosphoenolpyruvate = 5-O-(1-carboxyvinyl)-3-phosphoshikimate + phosphate</text>
        <dbReference type="Rhea" id="RHEA:21256"/>
        <dbReference type="ChEBI" id="CHEBI:43474"/>
        <dbReference type="ChEBI" id="CHEBI:57701"/>
        <dbReference type="ChEBI" id="CHEBI:58702"/>
        <dbReference type="ChEBI" id="CHEBI:145989"/>
        <dbReference type="EC" id="2.5.1.19"/>
    </reaction>
    <physiologicalReaction direction="left-to-right" evidence="8">
        <dbReference type="Rhea" id="RHEA:21257"/>
    </physiologicalReaction>
</comment>
<dbReference type="NCBIfam" id="TIGR01356">
    <property type="entry name" value="aroA"/>
    <property type="match status" value="1"/>
</dbReference>
<dbReference type="InterPro" id="IPR001986">
    <property type="entry name" value="Enolpyruvate_Tfrase_dom"/>
</dbReference>
<evidence type="ECO:0000256" key="6">
    <source>
        <dbReference type="ARBA" id="ARBA00022679"/>
    </source>
</evidence>
<dbReference type="CDD" id="cd01556">
    <property type="entry name" value="EPSP_synthase"/>
    <property type="match status" value="1"/>
</dbReference>
<gene>
    <name evidence="9" type="primary">aroA</name>
    <name evidence="11" type="ORF">A7E75_14145</name>
</gene>
<keyword evidence="5 9" id="KW-0028">Amino-acid biosynthesis</keyword>
<feature type="binding site" evidence="9">
    <location>
        <position position="28"/>
    </location>
    <ligand>
        <name>3-phosphoshikimate</name>
        <dbReference type="ChEBI" id="CHEBI:145989"/>
    </ligand>
</feature>
<comment type="pathway">
    <text evidence="2 9">Metabolic intermediate biosynthesis; chorismate biosynthesis; chorismate from D-erythrose 4-phosphate and phosphoenolpyruvate: step 6/7.</text>
</comment>
<reference evidence="11 12" key="1">
    <citation type="journal article" date="2017" name="Genome Announc.">
        <title>Complete Genome Sequences of Two Acetylene-Fermenting Pelobacter acetylenicus Strains.</title>
        <authorList>
            <person name="Sutton J.M."/>
            <person name="Baesman S.M."/>
            <person name="Fierst J.L."/>
            <person name="Poret-Peterson A.T."/>
            <person name="Oremland R.S."/>
            <person name="Dunlap D.S."/>
            <person name="Akob D.M."/>
        </authorList>
    </citation>
    <scope>NUCLEOTIDE SEQUENCE [LARGE SCALE GENOMIC DNA]</scope>
    <source>
        <strain evidence="11 12">DSM 3247</strain>
    </source>
</reference>
<dbReference type="InterPro" id="IPR013792">
    <property type="entry name" value="RNA3'P_cycl/enolpyr_Trfase_a/b"/>
</dbReference>
<name>A0A1L3GK27_SYNAC</name>
<evidence type="ECO:0000256" key="2">
    <source>
        <dbReference type="ARBA" id="ARBA00004811"/>
    </source>
</evidence>
<dbReference type="PANTHER" id="PTHR21090:SF5">
    <property type="entry name" value="PENTAFUNCTIONAL AROM POLYPEPTIDE"/>
    <property type="match status" value="1"/>
</dbReference>
<keyword evidence="4 9" id="KW-0963">Cytoplasm</keyword>
<evidence type="ECO:0000256" key="3">
    <source>
        <dbReference type="ARBA" id="ARBA00009948"/>
    </source>
</evidence>
<dbReference type="PROSITE" id="PS00104">
    <property type="entry name" value="EPSP_SYNTHASE_1"/>
    <property type="match status" value="1"/>
</dbReference>
<dbReference type="SUPFAM" id="SSF55205">
    <property type="entry name" value="EPT/RTPC-like"/>
    <property type="match status" value="1"/>
</dbReference>
<dbReference type="GO" id="GO:0003866">
    <property type="term" value="F:3-phosphoshikimate 1-carboxyvinyltransferase activity"/>
    <property type="evidence" value="ECO:0007669"/>
    <property type="project" value="UniProtKB-UniRule"/>
</dbReference>
<feature type="domain" description="Enolpyruvate transferase" evidence="10">
    <location>
        <begin position="8"/>
        <end position="423"/>
    </location>
</feature>
<dbReference type="GO" id="GO:0008652">
    <property type="term" value="P:amino acid biosynthetic process"/>
    <property type="evidence" value="ECO:0007669"/>
    <property type="project" value="UniProtKB-KW"/>
</dbReference>
<feature type="binding site" evidence="9">
    <location>
        <position position="24"/>
    </location>
    <ligand>
        <name>3-phosphoshikimate</name>
        <dbReference type="ChEBI" id="CHEBI:145989"/>
    </ligand>
</feature>
<dbReference type="Gene3D" id="3.65.10.10">
    <property type="entry name" value="Enolpyruvate transferase domain"/>
    <property type="match status" value="2"/>
</dbReference>
<dbReference type="GO" id="GO:0009423">
    <property type="term" value="P:chorismate biosynthetic process"/>
    <property type="evidence" value="ECO:0007669"/>
    <property type="project" value="UniProtKB-UniRule"/>
</dbReference>
<evidence type="ECO:0000256" key="4">
    <source>
        <dbReference type="ARBA" id="ARBA00022490"/>
    </source>
</evidence>
<feature type="active site" description="Proton acceptor" evidence="9">
    <location>
        <position position="317"/>
    </location>
</feature>
<evidence type="ECO:0000313" key="11">
    <source>
        <dbReference type="EMBL" id="APG26018.1"/>
    </source>
</evidence>
<feature type="binding site" evidence="9">
    <location>
        <position position="124"/>
    </location>
    <ligand>
        <name>phosphoenolpyruvate</name>
        <dbReference type="ChEBI" id="CHEBI:58702"/>
    </ligand>
</feature>
<dbReference type="GO" id="GO:0005737">
    <property type="term" value="C:cytoplasm"/>
    <property type="evidence" value="ECO:0007669"/>
    <property type="project" value="UniProtKB-SubCell"/>
</dbReference>
<evidence type="ECO:0000256" key="8">
    <source>
        <dbReference type="ARBA" id="ARBA00044633"/>
    </source>
</evidence>
<evidence type="ECO:0000313" key="12">
    <source>
        <dbReference type="Proteomes" id="UP000182264"/>
    </source>
</evidence>
<feature type="binding site" evidence="9">
    <location>
        <position position="23"/>
    </location>
    <ligand>
        <name>3-phosphoshikimate</name>
        <dbReference type="ChEBI" id="CHEBI:145989"/>
    </ligand>
</feature>
<feature type="binding site" evidence="9">
    <location>
        <position position="344"/>
    </location>
    <ligand>
        <name>3-phosphoshikimate</name>
        <dbReference type="ChEBI" id="CHEBI:145989"/>
    </ligand>
</feature>
<comment type="similarity">
    <text evidence="3 9">Belongs to the EPSP synthase family.</text>
</comment>
<dbReference type="InterPro" id="IPR036968">
    <property type="entry name" value="Enolpyruvate_Tfrase_sf"/>
</dbReference>
<keyword evidence="7 9" id="KW-0057">Aromatic amino acid biosynthesis</keyword>
<dbReference type="InterPro" id="IPR006264">
    <property type="entry name" value="EPSP_synthase"/>
</dbReference>
<evidence type="ECO:0000256" key="5">
    <source>
        <dbReference type="ARBA" id="ARBA00022605"/>
    </source>
</evidence>
<feature type="binding site" evidence="9">
    <location>
        <position position="23"/>
    </location>
    <ligand>
        <name>phosphoenolpyruvate</name>
        <dbReference type="ChEBI" id="CHEBI:58702"/>
    </ligand>
</feature>
<keyword evidence="6 9" id="KW-0808">Transferase</keyword>